<sequence>MSEHERKESSVDKAQYITESPRSEVGVLHSEMNIELHTRYAILLWEGQSIEKKEKDRSVRHRRIIGMPFFLHLVGVINRDSYRDNPFADQTMFLLEEEFRRGTEAINGLIKKLDIILHDIPARISLTEVLSVSPVNISVFSRTPVGYRCVWLLIGFDQLALKTFQACHYGLISRSQRDDFLNQGSRCIRRAYGRALSYHSFPVTRRDVFEKTVGSLEAVKHFGRIDPAIMLGEKRSAFSPPVNRRSIDALKKGHFPDEDPPEERIIAGVAEDNDGSSESGDVPALTQTEEATVLDNRANELTDNTVIDMDDLSALLPPPPALE</sequence>
<gene>
    <name evidence="2" type="ORF">F3Q63_23025</name>
</gene>
<comment type="caution">
    <text evidence="2">The sequence shown here is derived from an EMBL/GenBank/DDBJ whole genome shotgun (WGS) entry which is preliminary data.</text>
</comment>
<name>A0A612HD44_SALET</name>
<dbReference type="Pfam" id="PF08900">
    <property type="entry name" value="AcaB"/>
    <property type="match status" value="1"/>
</dbReference>
<proteinExistence type="predicted"/>
<dbReference type="InterPro" id="IPR014996">
    <property type="entry name" value="AcaB"/>
</dbReference>
<organism evidence="2">
    <name type="scientific">Salmonella enterica I</name>
    <dbReference type="NCBI Taxonomy" id="59201"/>
    <lineage>
        <taxon>Bacteria</taxon>
        <taxon>Pseudomonadati</taxon>
        <taxon>Pseudomonadota</taxon>
        <taxon>Gammaproteobacteria</taxon>
        <taxon>Enterobacterales</taxon>
        <taxon>Enterobacteriaceae</taxon>
        <taxon>Salmonella</taxon>
    </lineage>
</organism>
<evidence type="ECO:0000256" key="1">
    <source>
        <dbReference type="SAM" id="MobiDB-lite"/>
    </source>
</evidence>
<evidence type="ECO:0000313" key="2">
    <source>
        <dbReference type="EMBL" id="ECW0110006.1"/>
    </source>
</evidence>
<protein>
    <submittedName>
        <fullName evidence="2">TIGR03761 family integrating conjugative element protein</fullName>
    </submittedName>
</protein>
<accession>A0A612HD44</accession>
<dbReference type="NCBIfam" id="TIGR03761">
    <property type="entry name" value="ICE_PFL4669"/>
    <property type="match status" value="1"/>
</dbReference>
<reference evidence="2" key="1">
    <citation type="submission" date="2019-09" db="EMBL/GenBank/DDBJ databases">
        <authorList>
            <consortium name="GenomeTrakr network: Whole genome sequencing for foodborne pathogen traceback"/>
        </authorList>
    </citation>
    <scope>NUCLEOTIDE SEQUENCE</scope>
    <source>
        <strain evidence="2">AUSMDU00020873</strain>
    </source>
</reference>
<dbReference type="AlphaFoldDB" id="A0A612HD44"/>
<dbReference type="EMBL" id="AAKVAS010000044">
    <property type="protein sequence ID" value="ECW0110006.1"/>
    <property type="molecule type" value="Genomic_DNA"/>
</dbReference>
<feature type="region of interest" description="Disordered" evidence="1">
    <location>
        <begin position="271"/>
        <end position="297"/>
    </location>
</feature>